<keyword evidence="4 8" id="KW-0808">Transferase</keyword>
<keyword evidence="9" id="KW-1185">Reference proteome</keyword>
<keyword evidence="4 8" id="KW-0418">Kinase</keyword>
<dbReference type="InterPro" id="IPR003594">
    <property type="entry name" value="HATPase_dom"/>
</dbReference>
<reference evidence="8 9" key="1">
    <citation type="journal article" date="2016" name="Genome Announc.">
        <title>Draft Genome Sequences of Five Rapidly Growing Mycobacterium Species, M. thermoresistibile, M. fortuitum subsp. acetamidolyticum, M. canariasense, M. brisbanense, and M. novocastrense.</title>
        <authorList>
            <person name="Katahira K."/>
            <person name="Ogura Y."/>
            <person name="Gotoh Y."/>
            <person name="Hayashi T."/>
        </authorList>
    </citation>
    <scope>NUCLEOTIDE SEQUENCE [LARGE SCALE GENOMIC DNA]</scope>
    <source>
        <strain evidence="8 9">JCM18114</strain>
    </source>
</reference>
<dbReference type="Proteomes" id="UP000069773">
    <property type="component" value="Unassembled WGS sequence"/>
</dbReference>
<dbReference type="PANTHER" id="PTHR43547">
    <property type="entry name" value="TWO-COMPONENT HISTIDINE KINASE"/>
    <property type="match status" value="1"/>
</dbReference>
<evidence type="ECO:0000256" key="6">
    <source>
        <dbReference type="SAM" id="MobiDB-lite"/>
    </source>
</evidence>
<dbReference type="Gene3D" id="3.30.565.10">
    <property type="entry name" value="Histidine kinase-like ATPase, C-terminal domain"/>
    <property type="match status" value="1"/>
</dbReference>
<keyword evidence="5" id="KW-0902">Two-component regulatory system</keyword>
<dbReference type="SMART" id="SM00387">
    <property type="entry name" value="HATPase_c"/>
    <property type="match status" value="1"/>
</dbReference>
<evidence type="ECO:0000259" key="7">
    <source>
        <dbReference type="PROSITE" id="PS50109"/>
    </source>
</evidence>
<comment type="caution">
    <text evidence="8">The sequence shown here is derived from an EMBL/GenBank/DDBJ whole genome shotgun (WGS) entry which is preliminary data.</text>
</comment>
<evidence type="ECO:0000313" key="8">
    <source>
        <dbReference type="EMBL" id="GAT11246.1"/>
    </source>
</evidence>
<dbReference type="GO" id="GO:0016301">
    <property type="term" value="F:kinase activity"/>
    <property type="evidence" value="ECO:0007669"/>
    <property type="project" value="UniProtKB-KW"/>
</dbReference>
<dbReference type="PROSITE" id="PS50109">
    <property type="entry name" value="HIS_KIN"/>
    <property type="match status" value="1"/>
</dbReference>
<name>A0ABQ0KNX8_MYCNV</name>
<feature type="region of interest" description="Disordered" evidence="6">
    <location>
        <begin position="147"/>
        <end position="166"/>
    </location>
</feature>
<dbReference type="SUPFAM" id="SSF55874">
    <property type="entry name" value="ATPase domain of HSP90 chaperone/DNA topoisomerase II/histidine kinase"/>
    <property type="match status" value="1"/>
</dbReference>
<dbReference type="CDD" id="cd00075">
    <property type="entry name" value="HATPase"/>
    <property type="match status" value="1"/>
</dbReference>
<dbReference type="EMBL" id="BCTA01000064">
    <property type="protein sequence ID" value="GAT11246.1"/>
    <property type="molecule type" value="Genomic_DNA"/>
</dbReference>
<dbReference type="InterPro" id="IPR005467">
    <property type="entry name" value="His_kinase_dom"/>
</dbReference>
<dbReference type="PANTHER" id="PTHR43547:SF2">
    <property type="entry name" value="HYBRID SIGNAL TRANSDUCTION HISTIDINE KINASE C"/>
    <property type="match status" value="1"/>
</dbReference>
<feature type="domain" description="Histidine kinase" evidence="7">
    <location>
        <begin position="1"/>
        <end position="146"/>
    </location>
</feature>
<dbReference type="Pfam" id="PF02518">
    <property type="entry name" value="HATPase_c"/>
    <property type="match status" value="1"/>
</dbReference>
<sequence length="166" mass="17375">MIDAAATAAQERYRTKHVDLVVTSPKTLPRLWGDPQRLSQILGNLVDNALRHTPPGGRVEVRAAVDGAEFTLSVVDNGEGISAEHLPHVFERFYRADLARDRGYGGGGIGLAIVKALVEAHNGRVAAASDGIGKGAAFTVTVPLAPSGAERNPETVVSAGERASST</sequence>
<dbReference type="InterPro" id="IPR036890">
    <property type="entry name" value="HATPase_C_sf"/>
</dbReference>
<protein>
    <recommendedName>
        <fullName evidence="2">histidine kinase</fullName>
        <ecNumber evidence="2">2.7.13.3</ecNumber>
    </recommendedName>
</protein>
<dbReference type="RefSeq" id="WP_409366065.1">
    <property type="nucleotide sequence ID" value="NZ_BCTA01000064.1"/>
</dbReference>
<gene>
    <name evidence="8" type="ORF">RMCN_4379</name>
</gene>
<organism evidence="8 9">
    <name type="scientific">Mycolicibacterium novocastrense</name>
    <name type="common">Mycobacterium novocastrense</name>
    <dbReference type="NCBI Taxonomy" id="59813"/>
    <lineage>
        <taxon>Bacteria</taxon>
        <taxon>Bacillati</taxon>
        <taxon>Actinomycetota</taxon>
        <taxon>Actinomycetes</taxon>
        <taxon>Mycobacteriales</taxon>
        <taxon>Mycobacteriaceae</taxon>
        <taxon>Mycolicibacterium</taxon>
    </lineage>
</organism>
<accession>A0ABQ0KNX8</accession>
<dbReference type="EC" id="2.7.13.3" evidence="2"/>
<evidence type="ECO:0000256" key="1">
    <source>
        <dbReference type="ARBA" id="ARBA00000085"/>
    </source>
</evidence>
<comment type="catalytic activity">
    <reaction evidence="1">
        <text>ATP + protein L-histidine = ADP + protein N-phospho-L-histidine.</text>
        <dbReference type="EC" id="2.7.13.3"/>
    </reaction>
</comment>
<dbReference type="PRINTS" id="PR00344">
    <property type="entry name" value="BCTRLSENSOR"/>
</dbReference>
<evidence type="ECO:0000256" key="4">
    <source>
        <dbReference type="ARBA" id="ARBA00022777"/>
    </source>
</evidence>
<evidence type="ECO:0000256" key="5">
    <source>
        <dbReference type="ARBA" id="ARBA00023012"/>
    </source>
</evidence>
<keyword evidence="3" id="KW-0597">Phosphoprotein</keyword>
<evidence type="ECO:0000256" key="3">
    <source>
        <dbReference type="ARBA" id="ARBA00022553"/>
    </source>
</evidence>
<dbReference type="InterPro" id="IPR004358">
    <property type="entry name" value="Sig_transdc_His_kin-like_C"/>
</dbReference>
<proteinExistence type="predicted"/>
<evidence type="ECO:0000256" key="2">
    <source>
        <dbReference type="ARBA" id="ARBA00012438"/>
    </source>
</evidence>
<evidence type="ECO:0000313" key="9">
    <source>
        <dbReference type="Proteomes" id="UP000069773"/>
    </source>
</evidence>